<proteinExistence type="predicted"/>
<accession>A0AAU8LQB1</accession>
<protein>
    <recommendedName>
        <fullName evidence="2">DUF2281 domain-containing protein</fullName>
    </recommendedName>
</protein>
<evidence type="ECO:0000313" key="1">
    <source>
        <dbReference type="EMBL" id="XCN71461.1"/>
    </source>
</evidence>
<reference evidence="1" key="1">
    <citation type="journal article" date="2024" name="Syst. Appl. Microbiol.">
        <title>First single-strain enrichments of Electrothrix cable bacteria, description of E. aestuarii sp. nov. and E. rattekaaiensis sp. nov., and proposal of a cable bacteria taxonomy following the rules of the SeqCode.</title>
        <authorList>
            <person name="Plum-Jensen L.E."/>
            <person name="Schramm A."/>
            <person name="Marshall I.P.G."/>
        </authorList>
    </citation>
    <scope>NUCLEOTIDE SEQUENCE</scope>
    <source>
        <strain evidence="1">Rat1</strain>
    </source>
</reference>
<dbReference type="KEGG" id="eaj:Q3M24_14185"/>
<name>A0AAU8LQB1_9BACT</name>
<sequence>MTTAELIYRKAKGLTELEAKEVLDFVEFLKGKAKQQRIAELKIGGEQRRDKKVDMKELDQFGSVYDGDFDRDACYDRTELC</sequence>
<dbReference type="AlphaFoldDB" id="A0AAU8LQB1"/>
<organism evidence="1">
    <name type="scientific">Candidatus Electrothrix aestuarii</name>
    <dbReference type="NCBI Taxonomy" id="3062594"/>
    <lineage>
        <taxon>Bacteria</taxon>
        <taxon>Pseudomonadati</taxon>
        <taxon>Thermodesulfobacteriota</taxon>
        <taxon>Desulfobulbia</taxon>
        <taxon>Desulfobulbales</taxon>
        <taxon>Desulfobulbaceae</taxon>
        <taxon>Candidatus Electrothrix</taxon>
    </lineage>
</organism>
<dbReference type="EMBL" id="CP159373">
    <property type="protein sequence ID" value="XCN71461.1"/>
    <property type="molecule type" value="Genomic_DNA"/>
</dbReference>
<evidence type="ECO:0008006" key="2">
    <source>
        <dbReference type="Google" id="ProtNLM"/>
    </source>
</evidence>
<gene>
    <name evidence="1" type="ORF">Q3M24_14185</name>
</gene>
<reference evidence="1" key="2">
    <citation type="submission" date="2024-06" db="EMBL/GenBank/DDBJ databases">
        <authorList>
            <person name="Plum-Jensen L.E."/>
            <person name="Schramm A."/>
            <person name="Marshall I.P.G."/>
        </authorList>
    </citation>
    <scope>NUCLEOTIDE SEQUENCE</scope>
    <source>
        <strain evidence="1">Rat1</strain>
    </source>
</reference>